<keyword evidence="5 7" id="KW-1133">Transmembrane helix</keyword>
<dbReference type="Proteomes" id="UP000199612">
    <property type="component" value="Unassembled WGS sequence"/>
</dbReference>
<feature type="transmembrane region" description="Helical" evidence="7">
    <location>
        <begin position="418"/>
        <end position="441"/>
    </location>
</feature>
<proteinExistence type="inferred from homology"/>
<sequence length="486" mass="54307">MSKLKDQAVNSIMWTTIKTAVNSLAAPLLLVFKARYLSPAEFGVMAIISVFVSLISVLENFGVSTAIIQKDDITKNERSSLFIFQTTFSIIIGILIVLISPVLSSFYDMSALVELLPILSLSVFLNGPVILFTAFLEKELHFKALSIIQIIREAALVIATVILLMLDFGLYGVVIGQVVSVGVMAILIMIEAYRVDLLHLYWHFNIQEIKPFIKFGAFIAAKQMMTQITHHIDELIIGYFLSAETLGLYHFAKNMLGKLRILITTSFAKVMFPVLSKVKNNRARLTNAYNRISKYLGVFAFPIFIGIALTAHSFIPVLFGSEWLESTPFFVVLSLAYIPYILTANLATSLLYSVNKPNLVLYTDIVVNSIYILLLLVFSWMEMGIYFVVALYAVYLVVKTMTLQFMTTMYLHSTFRSYLALFKYTVIASLVMTAAVLSVRYFAVGNVGELAEMIISILAGSAAYLGVYVLIDKQTLTGMKDLVVKR</sequence>
<keyword evidence="6 7" id="KW-0472">Membrane</keyword>
<accession>A0A1I1GPZ3</accession>
<feature type="transmembrane region" description="Helical" evidence="7">
    <location>
        <begin position="384"/>
        <end position="406"/>
    </location>
</feature>
<feature type="transmembrane region" description="Helical" evidence="7">
    <location>
        <begin position="44"/>
        <end position="68"/>
    </location>
</feature>
<feature type="transmembrane region" description="Helical" evidence="7">
    <location>
        <begin position="453"/>
        <end position="471"/>
    </location>
</feature>
<dbReference type="PANTHER" id="PTHR30250">
    <property type="entry name" value="PST FAMILY PREDICTED COLANIC ACID TRANSPORTER"/>
    <property type="match status" value="1"/>
</dbReference>
<evidence type="ECO:0000256" key="4">
    <source>
        <dbReference type="ARBA" id="ARBA00022692"/>
    </source>
</evidence>
<keyword evidence="9" id="KW-1185">Reference proteome</keyword>
<evidence type="ECO:0000256" key="5">
    <source>
        <dbReference type="ARBA" id="ARBA00022989"/>
    </source>
</evidence>
<dbReference type="RefSeq" id="WP_091528879.1">
    <property type="nucleotide sequence ID" value="NZ_FOLT01000003.1"/>
</dbReference>
<feature type="transmembrane region" description="Helical" evidence="7">
    <location>
        <begin position="258"/>
        <end position="275"/>
    </location>
</feature>
<name>A0A1I1GPZ3_9LACT</name>
<dbReference type="STRING" id="753702.SAMN04488102_10387"/>
<feature type="transmembrane region" description="Helical" evidence="7">
    <location>
        <begin position="12"/>
        <end position="32"/>
    </location>
</feature>
<evidence type="ECO:0000256" key="6">
    <source>
        <dbReference type="ARBA" id="ARBA00023136"/>
    </source>
</evidence>
<feature type="transmembrane region" description="Helical" evidence="7">
    <location>
        <begin position="80"/>
        <end position="103"/>
    </location>
</feature>
<keyword evidence="3" id="KW-1003">Cell membrane</keyword>
<gene>
    <name evidence="8" type="ORF">SAMN04488102_10387</name>
</gene>
<feature type="transmembrane region" description="Helical" evidence="7">
    <location>
        <begin position="295"/>
        <end position="315"/>
    </location>
</feature>
<evidence type="ECO:0000313" key="8">
    <source>
        <dbReference type="EMBL" id="SFC11140.1"/>
    </source>
</evidence>
<comment type="similarity">
    <text evidence="2">Belongs to the polysaccharide synthase family.</text>
</comment>
<dbReference type="GO" id="GO:0005886">
    <property type="term" value="C:plasma membrane"/>
    <property type="evidence" value="ECO:0007669"/>
    <property type="project" value="UniProtKB-SubCell"/>
</dbReference>
<evidence type="ECO:0000256" key="7">
    <source>
        <dbReference type="SAM" id="Phobius"/>
    </source>
</evidence>
<dbReference type="AlphaFoldDB" id="A0A1I1GPZ3"/>
<dbReference type="CDD" id="cd13127">
    <property type="entry name" value="MATE_tuaB_like"/>
    <property type="match status" value="1"/>
</dbReference>
<feature type="transmembrane region" description="Helical" evidence="7">
    <location>
        <begin position="359"/>
        <end position="378"/>
    </location>
</feature>
<dbReference type="Pfam" id="PF13440">
    <property type="entry name" value="Polysacc_synt_3"/>
    <property type="match status" value="1"/>
</dbReference>
<dbReference type="EMBL" id="FOLT01000003">
    <property type="protein sequence ID" value="SFC11140.1"/>
    <property type="molecule type" value="Genomic_DNA"/>
</dbReference>
<feature type="transmembrane region" description="Helical" evidence="7">
    <location>
        <begin position="327"/>
        <end position="347"/>
    </location>
</feature>
<keyword evidence="4 7" id="KW-0812">Transmembrane</keyword>
<evidence type="ECO:0000256" key="1">
    <source>
        <dbReference type="ARBA" id="ARBA00004651"/>
    </source>
</evidence>
<dbReference type="PANTHER" id="PTHR30250:SF10">
    <property type="entry name" value="LIPOPOLYSACCHARIDE BIOSYNTHESIS PROTEIN WZXC"/>
    <property type="match status" value="1"/>
</dbReference>
<organism evidence="8 9">
    <name type="scientific">Alkalibacterium subtropicum</name>
    <dbReference type="NCBI Taxonomy" id="753702"/>
    <lineage>
        <taxon>Bacteria</taxon>
        <taxon>Bacillati</taxon>
        <taxon>Bacillota</taxon>
        <taxon>Bacilli</taxon>
        <taxon>Lactobacillales</taxon>
        <taxon>Carnobacteriaceae</taxon>
        <taxon>Alkalibacterium</taxon>
    </lineage>
</organism>
<dbReference type="OrthoDB" id="9770347at2"/>
<feature type="transmembrane region" description="Helical" evidence="7">
    <location>
        <begin position="170"/>
        <end position="190"/>
    </location>
</feature>
<dbReference type="InterPro" id="IPR050833">
    <property type="entry name" value="Poly_Biosynth_Transport"/>
</dbReference>
<evidence type="ECO:0000256" key="2">
    <source>
        <dbReference type="ARBA" id="ARBA00007430"/>
    </source>
</evidence>
<reference evidence="9" key="1">
    <citation type="submission" date="2016-10" db="EMBL/GenBank/DDBJ databases">
        <authorList>
            <person name="Varghese N."/>
            <person name="Submissions S."/>
        </authorList>
    </citation>
    <scope>NUCLEOTIDE SEQUENCE [LARGE SCALE GENOMIC DNA]</scope>
    <source>
        <strain evidence="9">DSM 23664</strain>
    </source>
</reference>
<evidence type="ECO:0000313" key="9">
    <source>
        <dbReference type="Proteomes" id="UP000199612"/>
    </source>
</evidence>
<protein>
    <submittedName>
        <fullName evidence="8">Membrane protein involved in the export of O-antigen and teichoic acid</fullName>
    </submittedName>
</protein>
<feature type="transmembrane region" description="Helical" evidence="7">
    <location>
        <begin position="115"/>
        <end position="137"/>
    </location>
</feature>
<evidence type="ECO:0000256" key="3">
    <source>
        <dbReference type="ARBA" id="ARBA00022475"/>
    </source>
</evidence>
<comment type="subcellular location">
    <subcellularLocation>
        <location evidence="1">Cell membrane</location>
        <topology evidence="1">Multi-pass membrane protein</topology>
    </subcellularLocation>
</comment>